<evidence type="ECO:0000313" key="2">
    <source>
        <dbReference type="Proteomes" id="UP000553632"/>
    </source>
</evidence>
<feature type="non-terminal residue" evidence="1">
    <location>
        <position position="1"/>
    </location>
</feature>
<evidence type="ECO:0000313" key="1">
    <source>
        <dbReference type="EMBL" id="KAF4757864.1"/>
    </source>
</evidence>
<dbReference type="AlphaFoldDB" id="A0A7J6UKT5"/>
<accession>A0A7J6UKT5</accession>
<dbReference type="EMBL" id="JABANO010002146">
    <property type="protein sequence ID" value="KAF4757864.1"/>
    <property type="molecule type" value="Genomic_DNA"/>
</dbReference>
<sequence length="109" mass="12208">TVLTCDDTHGAIEVRLKGSSDERDQCLCIVQEYIQRLAVWINKWLDVRAQWKMHESHSGDISNIFSSGKSNGPVKIPIAAPVLSSDFRALLEAVARLRSEINKLFGLDK</sequence>
<dbReference type="Proteomes" id="UP000553632">
    <property type="component" value="Unassembled WGS sequence"/>
</dbReference>
<protein>
    <submittedName>
        <fullName evidence="1">Uncharacterized protein</fullName>
    </submittedName>
</protein>
<proteinExistence type="predicted"/>
<organism evidence="1 2">
    <name type="scientific">Perkinsus olseni</name>
    <name type="common">Perkinsus atlanticus</name>
    <dbReference type="NCBI Taxonomy" id="32597"/>
    <lineage>
        <taxon>Eukaryota</taxon>
        <taxon>Sar</taxon>
        <taxon>Alveolata</taxon>
        <taxon>Perkinsozoa</taxon>
        <taxon>Perkinsea</taxon>
        <taxon>Perkinsida</taxon>
        <taxon>Perkinsidae</taxon>
        <taxon>Perkinsus</taxon>
    </lineage>
</organism>
<gene>
    <name evidence="1" type="ORF">FOZ63_020702</name>
</gene>
<name>A0A7J6UKT5_PEROL</name>
<keyword evidence="2" id="KW-1185">Reference proteome</keyword>
<comment type="caution">
    <text evidence="1">The sequence shown here is derived from an EMBL/GenBank/DDBJ whole genome shotgun (WGS) entry which is preliminary data.</text>
</comment>
<feature type="non-terminal residue" evidence="1">
    <location>
        <position position="109"/>
    </location>
</feature>
<reference evidence="1 2" key="1">
    <citation type="submission" date="2020-04" db="EMBL/GenBank/DDBJ databases">
        <title>Perkinsus olseni comparative genomics.</title>
        <authorList>
            <person name="Bogema D.R."/>
        </authorList>
    </citation>
    <scope>NUCLEOTIDE SEQUENCE [LARGE SCALE GENOMIC DNA]</scope>
    <source>
        <strain evidence="1 2">ATCC PRA-207</strain>
    </source>
</reference>